<feature type="region of interest" description="Disordered" evidence="17">
    <location>
        <begin position="1295"/>
        <end position="1320"/>
    </location>
</feature>
<evidence type="ECO:0000256" key="9">
    <source>
        <dbReference type="ARBA" id="ARBA00022840"/>
    </source>
</evidence>
<evidence type="ECO:0000256" key="7">
    <source>
        <dbReference type="ARBA" id="ARBA00022723"/>
    </source>
</evidence>
<dbReference type="PRINTS" id="PR00418">
    <property type="entry name" value="TPI2FAMILY"/>
</dbReference>
<dbReference type="Pfam" id="PF00521">
    <property type="entry name" value="DNA_topoisoIV"/>
    <property type="match status" value="1"/>
</dbReference>
<dbReference type="OrthoDB" id="276498at2759"/>
<dbReference type="RefSeq" id="XP_040714732.1">
    <property type="nucleotide sequence ID" value="XM_040854249.1"/>
</dbReference>
<dbReference type="Pfam" id="PF16898">
    <property type="entry name" value="TOPRIM_C"/>
    <property type="match status" value="1"/>
</dbReference>
<dbReference type="PROSITE" id="PS52040">
    <property type="entry name" value="TOPO_IIA"/>
    <property type="match status" value="1"/>
</dbReference>
<dbReference type="PROSITE" id="PS50880">
    <property type="entry name" value="TOPRIM"/>
    <property type="match status" value="1"/>
</dbReference>
<evidence type="ECO:0000256" key="12">
    <source>
        <dbReference type="ARBA" id="ARBA00023125"/>
    </source>
</evidence>
<dbReference type="FunFam" id="3.40.50.670:FF:000001">
    <property type="entry name" value="DNA topoisomerase 2"/>
    <property type="match status" value="2"/>
</dbReference>
<feature type="compositionally biased region" description="Low complexity" evidence="17">
    <location>
        <begin position="1535"/>
        <end position="1564"/>
    </location>
</feature>
<dbReference type="InterPro" id="IPR036890">
    <property type="entry name" value="HATPase_C_sf"/>
</dbReference>
<evidence type="ECO:0000256" key="5">
    <source>
        <dbReference type="ARBA" id="ARBA00012895"/>
    </source>
</evidence>
<keyword evidence="21" id="KW-1185">Reference proteome</keyword>
<dbReference type="FunFam" id="3.30.1490.30:FF:000001">
    <property type="entry name" value="DNA topoisomerase 2"/>
    <property type="match status" value="1"/>
</dbReference>
<feature type="compositionally biased region" description="Basic and acidic residues" evidence="17">
    <location>
        <begin position="1609"/>
        <end position="1623"/>
    </location>
</feature>
<dbReference type="InterPro" id="IPR034157">
    <property type="entry name" value="TOPRIM_TopoII"/>
</dbReference>
<evidence type="ECO:0000256" key="14">
    <source>
        <dbReference type="ARBA" id="ARBA00053943"/>
    </source>
</evidence>
<keyword evidence="9 16" id="KW-0067">ATP-binding</keyword>
<comment type="catalytic activity">
    <reaction evidence="1 15 16">
        <text>ATP-dependent breakage, passage and rejoining of double-stranded DNA.</text>
        <dbReference type="EC" id="5.6.2.2"/>
    </reaction>
</comment>
<reference evidence="20 21" key="1">
    <citation type="submission" date="2016-07" db="EMBL/GenBank/DDBJ databases">
        <title>Pervasive Adenine N6-methylation of Active Genes in Fungi.</title>
        <authorList>
            <consortium name="DOE Joint Genome Institute"/>
            <person name="Mondo S.J."/>
            <person name="Dannebaum R.O."/>
            <person name="Kuo R.C."/>
            <person name="Labutti K."/>
            <person name="Haridas S."/>
            <person name="Kuo A."/>
            <person name="Salamov A."/>
            <person name="Ahrendt S.R."/>
            <person name="Lipzen A."/>
            <person name="Sullivan W."/>
            <person name="Andreopoulos W.B."/>
            <person name="Clum A."/>
            <person name="Lindquist E."/>
            <person name="Daum C."/>
            <person name="Ramamoorthy G.K."/>
            <person name="Gryganskyi A."/>
            <person name="Culley D."/>
            <person name="Magnuson J.K."/>
            <person name="James T.Y."/>
            <person name="O'Malley M.A."/>
            <person name="Stajich J.E."/>
            <person name="Spatafora J.W."/>
            <person name="Visel A."/>
            <person name="Grigoriev I.V."/>
        </authorList>
    </citation>
    <scope>NUCLEOTIDE SEQUENCE [LARGE SCALE GENOMIC DNA]</scope>
    <source>
        <strain evidence="20 21">CBS 129021</strain>
    </source>
</reference>
<dbReference type="InterPro" id="IPR001241">
    <property type="entry name" value="Topo_IIA"/>
</dbReference>
<dbReference type="InterPro" id="IPR013757">
    <property type="entry name" value="Topo_IIA_A_a_sf"/>
</dbReference>
<dbReference type="Gene3D" id="3.30.565.10">
    <property type="entry name" value="Histidine kinase-like ATPase, C-terminal domain"/>
    <property type="match status" value="1"/>
</dbReference>
<evidence type="ECO:0000313" key="20">
    <source>
        <dbReference type="EMBL" id="ORY63075.1"/>
    </source>
</evidence>
<dbReference type="InterPro" id="IPR013506">
    <property type="entry name" value="Topo_IIA_bsu_dom2"/>
</dbReference>
<comment type="similarity">
    <text evidence="4 16">Belongs to the type II topoisomerase family.</text>
</comment>
<dbReference type="EC" id="5.6.2.2" evidence="5 16"/>
<accession>A0A1Y2DWS0</accession>
<dbReference type="InterPro" id="IPR006171">
    <property type="entry name" value="TOPRIM_dom"/>
</dbReference>
<evidence type="ECO:0000256" key="15">
    <source>
        <dbReference type="PROSITE-ProRule" id="PRU01384"/>
    </source>
</evidence>
<dbReference type="InterPro" id="IPR003594">
    <property type="entry name" value="HATPase_dom"/>
</dbReference>
<dbReference type="GO" id="GO:0006325">
    <property type="term" value="P:chromatin organization"/>
    <property type="evidence" value="ECO:0007669"/>
    <property type="project" value="EnsemblFungi"/>
</dbReference>
<feature type="region of interest" description="Disordered" evidence="17">
    <location>
        <begin position="1379"/>
        <end position="1441"/>
    </location>
</feature>
<dbReference type="InterPro" id="IPR001154">
    <property type="entry name" value="TopoII_euk"/>
</dbReference>
<dbReference type="GO" id="GO:0006265">
    <property type="term" value="P:DNA topological change"/>
    <property type="evidence" value="ECO:0007669"/>
    <property type="project" value="UniProtKB-UniRule"/>
</dbReference>
<dbReference type="InterPro" id="IPR050634">
    <property type="entry name" value="DNA_Topoisomerase_II"/>
</dbReference>
<keyword evidence="13 15" id="KW-0413">Isomerase</keyword>
<feature type="compositionally biased region" description="Acidic residues" evidence="17">
    <location>
        <begin position="1673"/>
        <end position="1684"/>
    </location>
</feature>
<dbReference type="PRINTS" id="PR01158">
    <property type="entry name" value="TOPISMRASEII"/>
</dbReference>
<keyword evidence="11 15" id="KW-0799">Topoisomerase</keyword>
<dbReference type="Proteomes" id="UP000193689">
    <property type="component" value="Unassembled WGS sequence"/>
</dbReference>
<dbReference type="InterPro" id="IPR014721">
    <property type="entry name" value="Ribsml_uS5_D2-typ_fold_subgr"/>
</dbReference>
<comment type="cofactor">
    <cofactor evidence="2">
        <name>Ca(2+)</name>
        <dbReference type="ChEBI" id="CHEBI:29108"/>
    </cofactor>
</comment>
<evidence type="ECO:0000256" key="16">
    <source>
        <dbReference type="RuleBase" id="RU362094"/>
    </source>
</evidence>
<evidence type="ECO:0000256" key="1">
    <source>
        <dbReference type="ARBA" id="ARBA00000185"/>
    </source>
</evidence>
<dbReference type="GO" id="GO:0000791">
    <property type="term" value="C:euchromatin"/>
    <property type="evidence" value="ECO:0007669"/>
    <property type="project" value="EnsemblFungi"/>
</dbReference>
<evidence type="ECO:0000256" key="13">
    <source>
        <dbReference type="ARBA" id="ARBA00023235"/>
    </source>
</evidence>
<dbReference type="GO" id="GO:0007076">
    <property type="term" value="P:mitotic chromosome condensation"/>
    <property type="evidence" value="ECO:0007669"/>
    <property type="project" value="EnsemblFungi"/>
</dbReference>
<name>A0A1Y2DWS0_9PEZI</name>
<evidence type="ECO:0000313" key="21">
    <source>
        <dbReference type="Proteomes" id="UP000193689"/>
    </source>
</evidence>
<dbReference type="Gene3D" id="1.10.268.10">
    <property type="entry name" value="Topoisomerase, domain 3"/>
    <property type="match status" value="1"/>
</dbReference>
<dbReference type="SMART" id="SM00433">
    <property type="entry name" value="TOP2c"/>
    <property type="match status" value="1"/>
</dbReference>
<feature type="compositionally biased region" description="Acidic residues" evidence="17">
    <location>
        <begin position="1"/>
        <end position="18"/>
    </location>
</feature>
<dbReference type="SMART" id="SM00434">
    <property type="entry name" value="TOP4c"/>
    <property type="match status" value="1"/>
</dbReference>
<feature type="region of interest" description="Disordered" evidence="17">
    <location>
        <begin position="1"/>
        <end position="127"/>
    </location>
</feature>
<dbReference type="Gene3D" id="3.30.230.10">
    <property type="match status" value="1"/>
</dbReference>
<feature type="region of interest" description="Disordered" evidence="17">
    <location>
        <begin position="1454"/>
        <end position="1700"/>
    </location>
</feature>
<evidence type="ECO:0000256" key="8">
    <source>
        <dbReference type="ARBA" id="ARBA00022741"/>
    </source>
</evidence>
<feature type="domain" description="Topo IIA-type catalytic" evidence="19">
    <location>
        <begin position="809"/>
        <end position="1266"/>
    </location>
</feature>
<evidence type="ECO:0000256" key="6">
    <source>
        <dbReference type="ARBA" id="ARBA00019635"/>
    </source>
</evidence>
<feature type="compositionally biased region" description="Acidic residues" evidence="17">
    <location>
        <begin position="1690"/>
        <end position="1700"/>
    </location>
</feature>
<keyword evidence="7" id="KW-0479">Metal-binding</keyword>
<evidence type="ECO:0000259" key="18">
    <source>
        <dbReference type="PROSITE" id="PS50880"/>
    </source>
</evidence>
<dbReference type="SMART" id="SM00387">
    <property type="entry name" value="HATPase_c"/>
    <property type="match status" value="1"/>
</dbReference>
<dbReference type="SUPFAM" id="SSF55874">
    <property type="entry name" value="ATPase domain of HSP90 chaperone/DNA topoisomerase II/histidine kinase"/>
    <property type="match status" value="1"/>
</dbReference>
<dbReference type="FunFam" id="3.30.230.10:FF:000008">
    <property type="entry name" value="DNA topoisomerase 2"/>
    <property type="match status" value="1"/>
</dbReference>
<dbReference type="GO" id="GO:0005634">
    <property type="term" value="C:nucleus"/>
    <property type="evidence" value="ECO:0007669"/>
    <property type="project" value="EnsemblFungi"/>
</dbReference>
<feature type="compositionally biased region" description="Low complexity" evidence="17">
    <location>
        <begin position="1652"/>
        <end position="1661"/>
    </location>
</feature>
<dbReference type="InterPro" id="IPR018522">
    <property type="entry name" value="TopoIIA_CS"/>
</dbReference>
<dbReference type="GO" id="GO:0003918">
    <property type="term" value="F:DNA topoisomerase type II (double strand cut, ATP-hydrolyzing) activity"/>
    <property type="evidence" value="ECO:0007669"/>
    <property type="project" value="UniProtKB-UniRule"/>
</dbReference>
<dbReference type="InParanoid" id="A0A1Y2DWS0"/>
<dbReference type="GO" id="GO:0005524">
    <property type="term" value="F:ATP binding"/>
    <property type="evidence" value="ECO:0007669"/>
    <property type="project" value="UniProtKB-UniRule"/>
</dbReference>
<dbReference type="FunFam" id="3.30.565.10:FF:000004">
    <property type="entry name" value="DNA topoisomerase 2"/>
    <property type="match status" value="1"/>
</dbReference>
<dbReference type="Gene3D" id="3.90.199.10">
    <property type="entry name" value="Topoisomerase II, domain 5"/>
    <property type="match status" value="1"/>
</dbReference>
<dbReference type="Pfam" id="PF00204">
    <property type="entry name" value="DNA_gyraseB"/>
    <property type="match status" value="1"/>
</dbReference>
<dbReference type="EMBL" id="MCFJ01000008">
    <property type="protein sequence ID" value="ORY63075.1"/>
    <property type="molecule type" value="Genomic_DNA"/>
</dbReference>
<dbReference type="GeneID" id="63770461"/>
<dbReference type="GO" id="GO:0003677">
    <property type="term" value="F:DNA binding"/>
    <property type="evidence" value="ECO:0007669"/>
    <property type="project" value="UniProtKB-UniRule"/>
</dbReference>
<dbReference type="PANTHER" id="PTHR10169:SF38">
    <property type="entry name" value="DNA TOPOISOMERASE 2"/>
    <property type="match status" value="1"/>
</dbReference>
<keyword evidence="10" id="KW-0460">Magnesium</keyword>
<evidence type="ECO:0000256" key="17">
    <source>
        <dbReference type="SAM" id="MobiDB-lite"/>
    </source>
</evidence>
<protein>
    <recommendedName>
        <fullName evidence="6 16">DNA topoisomerase 2</fullName>
        <ecNumber evidence="5 16">5.6.2.2</ecNumber>
    </recommendedName>
</protein>
<dbReference type="STRING" id="1141098.A0A1Y2DWS0"/>
<dbReference type="CDD" id="cd03481">
    <property type="entry name" value="TopoIIA_Trans_ScTopoIIA"/>
    <property type="match status" value="1"/>
</dbReference>
<dbReference type="InterPro" id="IPR013758">
    <property type="entry name" value="Topo_IIA_A/C_ab"/>
</dbReference>
<gene>
    <name evidence="20" type="ORF">BCR38DRAFT_220863</name>
</gene>
<dbReference type="GO" id="GO:0000712">
    <property type="term" value="P:resolution of meiotic recombination intermediates"/>
    <property type="evidence" value="ECO:0007669"/>
    <property type="project" value="EnsemblFungi"/>
</dbReference>
<dbReference type="InterPro" id="IPR020568">
    <property type="entry name" value="Ribosomal_Su5_D2-typ_SF"/>
</dbReference>
<dbReference type="GO" id="GO:0046872">
    <property type="term" value="F:metal ion binding"/>
    <property type="evidence" value="ECO:0007669"/>
    <property type="project" value="UniProtKB-KW"/>
</dbReference>
<dbReference type="FunCoup" id="A0A1Y2DWS0">
    <property type="interactions" value="1155"/>
</dbReference>
<feature type="compositionally biased region" description="Basic residues" evidence="17">
    <location>
        <begin position="28"/>
        <end position="39"/>
    </location>
</feature>
<evidence type="ECO:0000256" key="2">
    <source>
        <dbReference type="ARBA" id="ARBA00001913"/>
    </source>
</evidence>
<feature type="compositionally biased region" description="Acidic residues" evidence="17">
    <location>
        <begin position="1428"/>
        <end position="1441"/>
    </location>
</feature>
<dbReference type="PROSITE" id="PS00177">
    <property type="entry name" value="TOPOISOMERASE_II"/>
    <property type="match status" value="1"/>
</dbReference>
<dbReference type="Gene3D" id="3.40.50.670">
    <property type="match status" value="1"/>
</dbReference>
<comment type="cofactor">
    <cofactor evidence="3">
        <name>Mg(2+)</name>
        <dbReference type="ChEBI" id="CHEBI:18420"/>
    </cofactor>
</comment>
<comment type="function">
    <text evidence="14 16">Control of topological states of DNA by transient breakage and subsequent rejoining of DNA strands. Topoisomerase II makes double-strand breaks.</text>
</comment>
<keyword evidence="12 15" id="KW-0238">DNA-binding</keyword>
<dbReference type="FunFam" id="3.30.1360.40:FF:000003">
    <property type="entry name" value="DNA topoisomerase 2"/>
    <property type="match status" value="1"/>
</dbReference>
<comment type="subunit">
    <text evidence="16">Homodimer.</text>
</comment>
<evidence type="ECO:0000256" key="10">
    <source>
        <dbReference type="ARBA" id="ARBA00022842"/>
    </source>
</evidence>
<dbReference type="GO" id="GO:0034506">
    <property type="term" value="C:chromosome, centromeric core domain"/>
    <property type="evidence" value="ECO:0007669"/>
    <property type="project" value="EnsemblFungi"/>
</dbReference>
<dbReference type="SUPFAM" id="SSF56719">
    <property type="entry name" value="Type II DNA topoisomerase"/>
    <property type="match status" value="1"/>
</dbReference>
<evidence type="ECO:0000256" key="4">
    <source>
        <dbReference type="ARBA" id="ARBA00011080"/>
    </source>
</evidence>
<dbReference type="Pfam" id="PF01751">
    <property type="entry name" value="Toprim"/>
    <property type="match status" value="1"/>
</dbReference>
<evidence type="ECO:0000256" key="11">
    <source>
        <dbReference type="ARBA" id="ARBA00023029"/>
    </source>
</evidence>
<dbReference type="Pfam" id="PF02518">
    <property type="entry name" value="HATPase_c"/>
    <property type="match status" value="1"/>
</dbReference>
<feature type="domain" description="Toprim" evidence="18">
    <location>
        <begin position="556"/>
        <end position="676"/>
    </location>
</feature>
<dbReference type="Gene3D" id="3.30.1490.30">
    <property type="match status" value="1"/>
</dbReference>
<sequence length="1700" mass="190303">MDEDIMEDSVFDDLENDSDAFSPEPKPKPKPKAAVKKPAVKAAPRKMVQTTLKTTKAAPKKRAKPVTDDEESNDESGFSNTPPSVKKQKKAPAPKKSSGKPLGEIENDSMMLDGSPDAKPSQKTATETYQKLTQLQHIIKRPDTYIGSVERTGQKMWVYNKEMKQMEFREVQFVPGLYKIFDEILVNAADNKQRDAKMTSMKVTINREAGEITVENNGKGIPVEMHEKEKVWIPELVFGHLLAGSNFDDDEKKTTGGRNGYGAKLCNVFSTEFTLECQDSKNGKRYKQTWRDNMSKMEKAKITSNKTADFVRVTFKPDFARFGMPDGIDDDLEALLIRRVYDMAGTVRNVKVHLNDTYLKLNFQSYCELYAKAIAQERAAEEGAEPSASVILEDSKGHPKWEIAFAVSDGSFQQVSFVNSIATTQGGTHVNYIADMITEALLKHLNKKKKGHALKQNHVRNHIFIFVNCLIENPAFTSQTKEQMTTKKSQFGSKCELTDPFLKKIANTDAITNILQFAEAKADKMLAKSDGNKRSRISNAKLVDANLAGTKRGYECTLILTEGDSAKSLAVAGRAILDPDRIGVFPLRGKMLNVRDASIEQISKNAEIQNIKQFLGLKHKQQYTDTNSLRYGHLMIMADQDHDGSHIKGLLINFLQVQYPSLLKIPGFFREFITPIVKVWQGPNPKKPLKAHSFFTQPQYEEWKEQHKSDHRRWEAKYYKGLGTSSNEDAQIYFTDLDKHLKGFDVMQPTEAELFELAFSKKKADARKEWLGNFVPGTYLDHTSNLISYNDFVNKELILFSMADNMRSIPSMLDGFKPGQRKVIYACLKRNLVKDKKVIELAGYVSEQTAYHHGEVSLQQTIIGLAQDFVGSNNVNCLEPSGNFGSRLAGGSDAASPRYIHTRLSPFARKIFSPLDEPNLEHNLEDGKRIEPKVYAPIIPMVLVNGADGIGTGWSTSIPNYKPEDIVWNLRRRMGRLDGDDEKPFEPMMPWFRGWKGTPREAGPNRYSFDGMVEVDPTRPEVVIKELPIRMWTDDFKAKLEEVIRAEKTPSFIKDYKEFNDHKNVHFEIQVDEKHMPALRTDTNAALEKFKLLKQVATSNLVAFDSRGMIRKYEKVEEIMEEFYVYRLKMYYERKVYWLGVYHADYRKLKNQARFVKEIMDNDLVVSRKKKQVVVEELRTRKYEAFPKNVDKKKSKVDEEDEAEEGGDEEVEVDAGAQDYDYLLSMPIWSFTQERLDRLNEAIAKKKAEHDTLEARSEKDLWCSDLDEFEAEWQNQVRLDAEIVKNIRNKGARASKKIGAGKGRKPKGDDDYAPTVKSKTVSKAAKAAATKLKDAEPKPSQRFMQTFAAPAKKAKLGIDGVDEDSDAFSDDYAALKSKPVKKKKVAAPARATEDSAVAAVDESEVSDVPAPRARGKRAAAAKPKAWIVDDDESESSDDDMMLGDIDTMVKGIGTTAAPAGDNKTGRLSLFAMSRPDSSQGGNAALKLKSKPSKTFDMGSQDDTNYEMLAKSSPHKTATRNEVGSFLSDDDMPVVAKPASKLKSSTSSSEDSKSAAATSAPAPAVKKPRGRPVGTKAKAKEAAPKPVAKKALVKMTKSPVLSPAAKLYAKKKDAGKPSSKKDAFDMDDDDDDDDDDEDDDDLVLADSPPPKPAARARPGRAAAVKKKPVYVPVDLDDEDDSEQFDDGGKDDSDDFDLDESD</sequence>
<dbReference type="InterPro" id="IPR013759">
    <property type="entry name" value="Topo_IIA_B_C"/>
</dbReference>
<keyword evidence="8 16" id="KW-0547">Nucleotide-binding</keyword>
<proteinExistence type="inferred from homology"/>
<dbReference type="Gene3D" id="3.30.1360.40">
    <property type="match status" value="1"/>
</dbReference>
<evidence type="ECO:0000256" key="3">
    <source>
        <dbReference type="ARBA" id="ARBA00001946"/>
    </source>
</evidence>
<comment type="caution">
    <text evidence="20">The sequence shown here is derived from an EMBL/GenBank/DDBJ whole genome shotgun (WGS) entry which is preliminary data.</text>
</comment>
<dbReference type="FunFam" id="3.90.199.10:FF:000002">
    <property type="entry name" value="DNA topoisomerase 2"/>
    <property type="match status" value="1"/>
</dbReference>
<dbReference type="PANTHER" id="PTHR10169">
    <property type="entry name" value="DNA TOPOISOMERASE/GYRASE"/>
    <property type="match status" value="1"/>
</dbReference>
<evidence type="ECO:0000259" key="19">
    <source>
        <dbReference type="PROSITE" id="PS52040"/>
    </source>
</evidence>
<feature type="active site" description="O-(5'-phospho-DNA)-tyrosine intermediate" evidence="15">
    <location>
        <position position="899"/>
    </location>
</feature>
<dbReference type="CDD" id="cd03365">
    <property type="entry name" value="TOPRIM_TopoIIA"/>
    <property type="match status" value="1"/>
</dbReference>
<organism evidence="20 21">
    <name type="scientific">Pseudomassariella vexata</name>
    <dbReference type="NCBI Taxonomy" id="1141098"/>
    <lineage>
        <taxon>Eukaryota</taxon>
        <taxon>Fungi</taxon>
        <taxon>Dikarya</taxon>
        <taxon>Ascomycota</taxon>
        <taxon>Pezizomycotina</taxon>
        <taxon>Sordariomycetes</taxon>
        <taxon>Xylariomycetidae</taxon>
        <taxon>Amphisphaeriales</taxon>
        <taxon>Pseudomassariaceae</taxon>
        <taxon>Pseudomassariella</taxon>
    </lineage>
</organism>
<dbReference type="InterPro" id="IPR031660">
    <property type="entry name" value="TOPRIM_C"/>
</dbReference>
<dbReference type="CDD" id="cd16930">
    <property type="entry name" value="HATPase_TopII-like"/>
    <property type="match status" value="1"/>
</dbReference>
<feature type="compositionally biased region" description="Acidic residues" evidence="17">
    <location>
        <begin position="1624"/>
        <end position="1642"/>
    </location>
</feature>
<dbReference type="InterPro" id="IPR002205">
    <property type="entry name" value="Topo_IIA_dom_A"/>
</dbReference>
<dbReference type="SUPFAM" id="SSF54211">
    <property type="entry name" value="Ribosomal protein S5 domain 2-like"/>
    <property type="match status" value="1"/>
</dbReference>
<dbReference type="InterPro" id="IPR013760">
    <property type="entry name" value="Topo_IIA-like_dom_sf"/>
</dbReference>